<dbReference type="EMBL" id="BATA01000033">
    <property type="protein sequence ID" value="GAD52738.1"/>
    <property type="molecule type" value="Genomic_DNA"/>
</dbReference>
<evidence type="ECO:0000313" key="2">
    <source>
        <dbReference type="Proteomes" id="UP000016986"/>
    </source>
</evidence>
<organism evidence="1 2">
    <name type="scientific">Halarchaeum acidiphilum MH1-52-1</name>
    <dbReference type="NCBI Taxonomy" id="1261545"/>
    <lineage>
        <taxon>Archaea</taxon>
        <taxon>Methanobacteriati</taxon>
        <taxon>Methanobacteriota</taxon>
        <taxon>Stenosarchaea group</taxon>
        <taxon>Halobacteria</taxon>
        <taxon>Halobacteriales</taxon>
        <taxon>Halobacteriaceae</taxon>
    </lineage>
</organism>
<dbReference type="Gene3D" id="3.30.450.150">
    <property type="entry name" value="Haem-degrading domain"/>
    <property type="match status" value="1"/>
</dbReference>
<dbReference type="Proteomes" id="UP000016986">
    <property type="component" value="Unassembled WGS sequence"/>
</dbReference>
<dbReference type="InterPro" id="IPR005624">
    <property type="entry name" value="PduO/GlcC-like"/>
</dbReference>
<sequence length="194" mass="20663">MIARIDERGDDLTDACSLYESRPSTRPTGISTARVSGARRARRTVKWGSGVVASDMSESLTLSEATDLIEAAEAEAEEMGLKMVIAVANPEGNLIAQHRMDDAWLASVEISRNKAYTAAALQMPTHELAEPSQPGESLWGLQTTDEGRIVVFGGGYPLEADGEIVGTIGVSGGEVEQDMAVASAGVERFEERHA</sequence>
<proteinExistence type="predicted"/>
<accession>U3AD85</accession>
<name>U3AD85_9EURY</name>
<dbReference type="InterPro" id="IPR038084">
    <property type="entry name" value="PduO/GlcC-like_sf"/>
</dbReference>
<evidence type="ECO:0000313" key="1">
    <source>
        <dbReference type="EMBL" id="GAD52738.1"/>
    </source>
</evidence>
<gene>
    <name evidence="1" type="ORF">MBEHAL_1498</name>
</gene>
<dbReference type="eggNOG" id="arCOG07054">
    <property type="taxonomic scope" value="Archaea"/>
</dbReference>
<dbReference type="SUPFAM" id="SSF143744">
    <property type="entry name" value="GlcG-like"/>
    <property type="match status" value="1"/>
</dbReference>
<reference evidence="1 2" key="1">
    <citation type="submission" date="2013-09" db="EMBL/GenBank/DDBJ databases">
        <title>Whole genome sequencing of Halarchaeum acidiphilum strain MH1-52-1.</title>
        <authorList>
            <person name="Shimane Y."/>
            <person name="Minegishi H."/>
            <person name="Nishi S."/>
            <person name="Echigo A."/>
            <person name="Shuto A."/>
            <person name="Konishi M."/>
            <person name="Ito T."/>
            <person name="Ohkuma M."/>
            <person name="Ohta Y."/>
            <person name="Nagano Y."/>
            <person name="Tsubouchi T."/>
            <person name="Mori K."/>
            <person name="Usui K."/>
            <person name="Kamekura M."/>
            <person name="Usami R."/>
            <person name="Takaki Y."/>
            <person name="Hatada Y."/>
        </authorList>
    </citation>
    <scope>NUCLEOTIDE SEQUENCE [LARGE SCALE GENOMIC DNA]</scope>
    <source>
        <strain evidence="1 2">JCM 16109</strain>
    </source>
</reference>
<keyword evidence="2" id="KW-1185">Reference proteome</keyword>
<evidence type="ECO:0008006" key="3">
    <source>
        <dbReference type="Google" id="ProtNLM"/>
    </source>
</evidence>
<dbReference type="InterPro" id="IPR052517">
    <property type="entry name" value="GlcG_carb_metab_protein"/>
</dbReference>
<dbReference type="PANTHER" id="PTHR34309:SF1">
    <property type="entry name" value="PROTEIN GLCG"/>
    <property type="match status" value="1"/>
</dbReference>
<comment type="caution">
    <text evidence="1">The sequence shown here is derived from an EMBL/GenBank/DDBJ whole genome shotgun (WGS) entry which is preliminary data.</text>
</comment>
<dbReference type="AlphaFoldDB" id="U3AD85"/>
<dbReference type="Pfam" id="PF03928">
    <property type="entry name" value="HbpS-like"/>
    <property type="match status" value="1"/>
</dbReference>
<dbReference type="PANTHER" id="PTHR34309">
    <property type="entry name" value="SLR1406 PROTEIN"/>
    <property type="match status" value="1"/>
</dbReference>
<protein>
    <recommendedName>
        <fullName evidence="3">Heme-binding protein</fullName>
    </recommendedName>
</protein>